<evidence type="ECO:0000256" key="1">
    <source>
        <dbReference type="SAM" id="MobiDB-lite"/>
    </source>
</evidence>
<dbReference type="Proteomes" id="UP000305067">
    <property type="component" value="Unassembled WGS sequence"/>
</dbReference>
<dbReference type="OrthoDB" id="2687798at2759"/>
<protein>
    <submittedName>
        <fullName evidence="2">Uncharacterized protein</fullName>
    </submittedName>
</protein>
<feature type="compositionally biased region" description="Basic and acidic residues" evidence="1">
    <location>
        <begin position="59"/>
        <end position="70"/>
    </location>
</feature>
<reference evidence="2 3" key="1">
    <citation type="journal article" date="2019" name="Nat. Ecol. Evol.">
        <title>Megaphylogeny resolves global patterns of mushroom evolution.</title>
        <authorList>
            <person name="Varga T."/>
            <person name="Krizsan K."/>
            <person name="Foldi C."/>
            <person name="Dima B."/>
            <person name="Sanchez-Garcia M."/>
            <person name="Sanchez-Ramirez S."/>
            <person name="Szollosi G.J."/>
            <person name="Szarkandi J.G."/>
            <person name="Papp V."/>
            <person name="Albert L."/>
            <person name="Andreopoulos W."/>
            <person name="Angelini C."/>
            <person name="Antonin V."/>
            <person name="Barry K.W."/>
            <person name="Bougher N.L."/>
            <person name="Buchanan P."/>
            <person name="Buyck B."/>
            <person name="Bense V."/>
            <person name="Catcheside P."/>
            <person name="Chovatia M."/>
            <person name="Cooper J."/>
            <person name="Damon W."/>
            <person name="Desjardin D."/>
            <person name="Finy P."/>
            <person name="Geml J."/>
            <person name="Haridas S."/>
            <person name="Hughes K."/>
            <person name="Justo A."/>
            <person name="Karasinski D."/>
            <person name="Kautmanova I."/>
            <person name="Kiss B."/>
            <person name="Kocsube S."/>
            <person name="Kotiranta H."/>
            <person name="LaButti K.M."/>
            <person name="Lechner B.E."/>
            <person name="Liimatainen K."/>
            <person name="Lipzen A."/>
            <person name="Lukacs Z."/>
            <person name="Mihaltcheva S."/>
            <person name="Morgado L.N."/>
            <person name="Niskanen T."/>
            <person name="Noordeloos M.E."/>
            <person name="Ohm R.A."/>
            <person name="Ortiz-Santana B."/>
            <person name="Ovrebo C."/>
            <person name="Racz N."/>
            <person name="Riley R."/>
            <person name="Savchenko A."/>
            <person name="Shiryaev A."/>
            <person name="Soop K."/>
            <person name="Spirin V."/>
            <person name="Szebenyi C."/>
            <person name="Tomsovsky M."/>
            <person name="Tulloss R.E."/>
            <person name="Uehling J."/>
            <person name="Grigoriev I.V."/>
            <person name="Vagvolgyi C."/>
            <person name="Papp T."/>
            <person name="Martin F.M."/>
            <person name="Miettinen O."/>
            <person name="Hibbett D.S."/>
            <person name="Nagy L.G."/>
        </authorList>
    </citation>
    <scope>NUCLEOTIDE SEQUENCE [LARGE SCALE GENOMIC DNA]</scope>
    <source>
        <strain evidence="2 3">CBS 309.79</strain>
    </source>
</reference>
<sequence length="100" mass="11229">MIPQRLSRSTFVAQRVFPRRTYATSQHRVDAHNQEEAIAPTEYTLDTETTSKEVPYTPKGEHGESQDKRYGGMGSYEPDKTHEGGGAESENAGGRFPEKR</sequence>
<gene>
    <name evidence="2" type="ORF">BDV98DRAFT_565134</name>
</gene>
<evidence type="ECO:0000313" key="3">
    <source>
        <dbReference type="Proteomes" id="UP000305067"/>
    </source>
</evidence>
<keyword evidence="3" id="KW-1185">Reference proteome</keyword>
<name>A0A5C3QNL9_9AGAR</name>
<organism evidence="2 3">
    <name type="scientific">Pterulicium gracile</name>
    <dbReference type="NCBI Taxonomy" id="1884261"/>
    <lineage>
        <taxon>Eukaryota</taxon>
        <taxon>Fungi</taxon>
        <taxon>Dikarya</taxon>
        <taxon>Basidiomycota</taxon>
        <taxon>Agaricomycotina</taxon>
        <taxon>Agaricomycetes</taxon>
        <taxon>Agaricomycetidae</taxon>
        <taxon>Agaricales</taxon>
        <taxon>Pleurotineae</taxon>
        <taxon>Pterulaceae</taxon>
        <taxon>Pterulicium</taxon>
    </lineage>
</organism>
<evidence type="ECO:0000313" key="2">
    <source>
        <dbReference type="EMBL" id="TFL02958.1"/>
    </source>
</evidence>
<feature type="region of interest" description="Disordered" evidence="1">
    <location>
        <begin position="18"/>
        <end position="100"/>
    </location>
</feature>
<proteinExistence type="predicted"/>
<accession>A0A5C3QNL9</accession>
<dbReference type="AlphaFoldDB" id="A0A5C3QNL9"/>
<dbReference type="EMBL" id="ML178821">
    <property type="protein sequence ID" value="TFL02958.1"/>
    <property type="molecule type" value="Genomic_DNA"/>
</dbReference>